<organism evidence="1 2">
    <name type="scientific">Undibacterium hunanense</name>
    <dbReference type="NCBI Taxonomy" id="2762292"/>
    <lineage>
        <taxon>Bacteria</taxon>
        <taxon>Pseudomonadati</taxon>
        <taxon>Pseudomonadota</taxon>
        <taxon>Betaproteobacteria</taxon>
        <taxon>Burkholderiales</taxon>
        <taxon>Oxalobacteraceae</taxon>
        <taxon>Undibacterium</taxon>
    </lineage>
</organism>
<reference evidence="1 2" key="1">
    <citation type="submission" date="2020-08" db="EMBL/GenBank/DDBJ databases">
        <title>Novel species isolated from subtropical streams in China.</title>
        <authorList>
            <person name="Lu H."/>
        </authorList>
    </citation>
    <scope>NUCLEOTIDE SEQUENCE [LARGE SCALE GENOMIC DNA]</scope>
    <source>
        <strain evidence="1 2">CY18W</strain>
    </source>
</reference>
<evidence type="ECO:0000313" key="2">
    <source>
        <dbReference type="Proteomes" id="UP000650424"/>
    </source>
</evidence>
<comment type="caution">
    <text evidence="1">The sequence shown here is derived from an EMBL/GenBank/DDBJ whole genome shotgun (WGS) entry which is preliminary data.</text>
</comment>
<keyword evidence="2" id="KW-1185">Reference proteome</keyword>
<evidence type="ECO:0008006" key="3">
    <source>
        <dbReference type="Google" id="ProtNLM"/>
    </source>
</evidence>
<proteinExistence type="predicted"/>
<sequence>MRVYQKNEQWVAGEYPAILAIGDSWFWYPGNNILQALIRNNSLSANYSNIQAVGNNGAPLQDYVGAGKYARDVEYNLTPDVRKYYNVFMISGAGNDAIDYKLALKTDCTGITDPKACLDPTGIDDLLRKIATAMGGLIHEIRWAYKDAVKQVRPIFIHGYDYPVPDGRGFNILNKLVTGPWLLPALDAAKVKKDPAFRLAVVHELIDRLNGLFKTFDDWRNDVVYIDSRGTLSSGADYKTDWANEMHPTSSGFDKIVAQRWIPILKQWGIAK</sequence>
<evidence type="ECO:0000313" key="1">
    <source>
        <dbReference type="EMBL" id="MBC3920861.1"/>
    </source>
</evidence>
<dbReference type="RefSeq" id="WP_186950695.1">
    <property type="nucleotide sequence ID" value="NZ_JACOGF010000020.1"/>
</dbReference>
<name>A0ABR6ZYG0_9BURK</name>
<gene>
    <name evidence="1" type="ORF">H8L32_25580</name>
</gene>
<dbReference type="EMBL" id="JACOGF010000020">
    <property type="protein sequence ID" value="MBC3920861.1"/>
    <property type="molecule type" value="Genomic_DNA"/>
</dbReference>
<accession>A0ABR6ZYG0</accession>
<dbReference type="Proteomes" id="UP000650424">
    <property type="component" value="Unassembled WGS sequence"/>
</dbReference>
<protein>
    <recommendedName>
        <fullName evidence="3">SGNH hydrolase-type esterase domain-containing protein</fullName>
    </recommendedName>
</protein>